<dbReference type="Proteomes" id="UP001430306">
    <property type="component" value="Unassembled WGS sequence"/>
</dbReference>
<dbReference type="RefSeq" id="WP_230276435.1">
    <property type="nucleotide sequence ID" value="NZ_JAJKFW010000059.1"/>
</dbReference>
<organism evidence="2 3">
    <name type="scientific">Rhodopirellula halodulae</name>
    <dbReference type="NCBI Taxonomy" id="2894198"/>
    <lineage>
        <taxon>Bacteria</taxon>
        <taxon>Pseudomonadati</taxon>
        <taxon>Planctomycetota</taxon>
        <taxon>Planctomycetia</taxon>
        <taxon>Pirellulales</taxon>
        <taxon>Pirellulaceae</taxon>
        <taxon>Rhodopirellula</taxon>
    </lineage>
</organism>
<evidence type="ECO:0000313" key="2">
    <source>
        <dbReference type="EMBL" id="MCC9644740.1"/>
    </source>
</evidence>
<keyword evidence="3" id="KW-1185">Reference proteome</keyword>
<keyword evidence="1" id="KW-0732">Signal</keyword>
<sequence length="61" mass="6555">MNHFIRVALLTLPLCLATACTSSEPTNDLADLEQSAIDEYNEMIAAEAKQSSEAGDIGKNE</sequence>
<evidence type="ECO:0008006" key="4">
    <source>
        <dbReference type="Google" id="ProtNLM"/>
    </source>
</evidence>
<proteinExistence type="predicted"/>
<protein>
    <recommendedName>
        <fullName evidence="4">Secreted protein</fullName>
    </recommendedName>
</protein>
<evidence type="ECO:0000256" key="1">
    <source>
        <dbReference type="SAM" id="SignalP"/>
    </source>
</evidence>
<comment type="caution">
    <text evidence="2">The sequence shown here is derived from an EMBL/GenBank/DDBJ whole genome shotgun (WGS) entry which is preliminary data.</text>
</comment>
<name>A0ABS8NMF7_9BACT</name>
<evidence type="ECO:0000313" key="3">
    <source>
        <dbReference type="Proteomes" id="UP001430306"/>
    </source>
</evidence>
<dbReference type="EMBL" id="JAJKFW010000059">
    <property type="protein sequence ID" value="MCC9644740.1"/>
    <property type="molecule type" value="Genomic_DNA"/>
</dbReference>
<reference evidence="2" key="1">
    <citation type="submission" date="2021-11" db="EMBL/GenBank/DDBJ databases">
        <title>Genome sequence.</title>
        <authorList>
            <person name="Sun Q."/>
        </authorList>
    </citation>
    <scope>NUCLEOTIDE SEQUENCE</scope>
    <source>
        <strain evidence="2">JC740</strain>
    </source>
</reference>
<gene>
    <name evidence="2" type="ORF">LOC71_20900</name>
</gene>
<feature type="chain" id="PRO_5045129798" description="Secreted protein" evidence="1">
    <location>
        <begin position="20"/>
        <end position="61"/>
    </location>
</feature>
<dbReference type="PROSITE" id="PS51257">
    <property type="entry name" value="PROKAR_LIPOPROTEIN"/>
    <property type="match status" value="1"/>
</dbReference>
<accession>A0ABS8NMF7</accession>
<feature type="signal peptide" evidence="1">
    <location>
        <begin position="1"/>
        <end position="19"/>
    </location>
</feature>